<name>A0ABM3ZCU4_PANGU</name>
<dbReference type="InterPro" id="IPR010630">
    <property type="entry name" value="Olduvai_dom"/>
</dbReference>
<reference evidence="10" key="1">
    <citation type="submission" date="2025-08" db="UniProtKB">
        <authorList>
            <consortium name="RefSeq"/>
        </authorList>
    </citation>
    <scope>IDENTIFICATION</scope>
    <source>
        <tissue evidence="10">Blood</tissue>
    </source>
</reference>
<keyword evidence="4" id="KW-0597">Phosphoprotein</keyword>
<dbReference type="Pfam" id="PF07989">
    <property type="entry name" value="Cnn_1N"/>
    <property type="match status" value="1"/>
</dbReference>
<evidence type="ECO:0000256" key="4">
    <source>
        <dbReference type="ARBA" id="ARBA00022553"/>
    </source>
</evidence>
<keyword evidence="3" id="KW-0963">Cytoplasm</keyword>
<dbReference type="InterPro" id="IPR052593">
    <property type="entry name" value="MT-associated_AKAP9-binding"/>
</dbReference>
<feature type="coiled-coil region" evidence="7">
    <location>
        <begin position="882"/>
        <end position="967"/>
    </location>
</feature>
<comment type="subcellular location">
    <subcellularLocation>
        <location evidence="1">Cytoplasm</location>
        <location evidence="1">Cytoskeleton</location>
    </subcellularLocation>
    <subcellularLocation>
        <location evidence="2">Golgi apparatus</location>
    </subcellularLocation>
</comment>
<dbReference type="Proteomes" id="UP001652622">
    <property type="component" value="Unplaced"/>
</dbReference>
<evidence type="ECO:0000256" key="3">
    <source>
        <dbReference type="ARBA" id="ARBA00022490"/>
    </source>
</evidence>
<dbReference type="PANTHER" id="PTHR46501:SF2">
    <property type="entry name" value="MYOMEGALIN"/>
    <property type="match status" value="1"/>
</dbReference>
<gene>
    <name evidence="10" type="primary">PDE4DIP</name>
</gene>
<dbReference type="PANTHER" id="PTHR46501">
    <property type="entry name" value="MYOMEGALIN"/>
    <property type="match status" value="1"/>
</dbReference>
<accession>A0ABM3ZCU4</accession>
<dbReference type="InterPro" id="IPR012943">
    <property type="entry name" value="Cnn_1N"/>
</dbReference>
<dbReference type="RefSeq" id="XP_060546182.1">
    <property type="nucleotide sequence ID" value="XM_060690199.1"/>
</dbReference>
<organism evidence="9 10">
    <name type="scientific">Pantherophis guttatus</name>
    <name type="common">Corn snake</name>
    <name type="synonym">Elaphe guttata</name>
    <dbReference type="NCBI Taxonomy" id="94885"/>
    <lineage>
        <taxon>Eukaryota</taxon>
        <taxon>Metazoa</taxon>
        <taxon>Chordata</taxon>
        <taxon>Craniata</taxon>
        <taxon>Vertebrata</taxon>
        <taxon>Euteleostomi</taxon>
        <taxon>Lepidosauria</taxon>
        <taxon>Squamata</taxon>
        <taxon>Bifurcata</taxon>
        <taxon>Unidentata</taxon>
        <taxon>Episquamata</taxon>
        <taxon>Toxicofera</taxon>
        <taxon>Serpentes</taxon>
        <taxon>Colubroidea</taxon>
        <taxon>Colubridae</taxon>
        <taxon>Colubrinae</taxon>
        <taxon>Pantherophis</taxon>
    </lineage>
</organism>
<feature type="coiled-coil region" evidence="7">
    <location>
        <begin position="711"/>
        <end position="767"/>
    </location>
</feature>
<dbReference type="GeneID" id="117661259"/>
<keyword evidence="7" id="KW-0175">Coiled coil</keyword>
<evidence type="ECO:0000256" key="5">
    <source>
        <dbReference type="ARBA" id="ARBA00023034"/>
    </source>
</evidence>
<feature type="coiled-coil region" evidence="7">
    <location>
        <begin position="1658"/>
        <end position="1699"/>
    </location>
</feature>
<feature type="coiled-coil region" evidence="7">
    <location>
        <begin position="248"/>
        <end position="284"/>
    </location>
</feature>
<dbReference type="InterPro" id="IPR056273">
    <property type="entry name" value="CDK5RAP2_MYOME_CC"/>
</dbReference>
<evidence type="ECO:0000259" key="8">
    <source>
        <dbReference type="SMART" id="SM01148"/>
    </source>
</evidence>
<evidence type="ECO:0000256" key="2">
    <source>
        <dbReference type="ARBA" id="ARBA00004555"/>
    </source>
</evidence>
<dbReference type="SMART" id="SM01148">
    <property type="entry name" value="DUF1220"/>
    <property type="match status" value="1"/>
</dbReference>
<dbReference type="Pfam" id="PF23246">
    <property type="entry name" value="CC_CDK5RAP2"/>
    <property type="match status" value="1"/>
</dbReference>
<evidence type="ECO:0000256" key="6">
    <source>
        <dbReference type="ARBA" id="ARBA00023212"/>
    </source>
</evidence>
<feature type="coiled-coil region" evidence="7">
    <location>
        <begin position="365"/>
        <end position="477"/>
    </location>
</feature>
<evidence type="ECO:0000256" key="1">
    <source>
        <dbReference type="ARBA" id="ARBA00004245"/>
    </source>
</evidence>
<keyword evidence="6" id="KW-0206">Cytoskeleton</keyword>
<protein>
    <submittedName>
        <fullName evidence="10">Myomegalin isoform X1</fullName>
    </submittedName>
</protein>
<feature type="coiled-coil region" evidence="7">
    <location>
        <begin position="41"/>
        <end position="79"/>
    </location>
</feature>
<proteinExistence type="predicted"/>
<sequence length="1911" mass="219910">MSNGYRTLSQHLNDLKKENFSLKLRIYFLEERIQQKYEDNREDIYRQNIELKVEVESLKQELQEKQQSLEKAWTEAENQSNKDEAEICHLPKNKHVCETLGKKIQTLHENMFEANQQLTYCDMSFSEEETVLNYKEHMEKISSLNAMNKQLHDKVNEMDFELKSVQHASKKQDHIIQKLKEMLKSKENECEELNHVIHNQNEKIIKLQDMLHKKQLGQLQNLEGCSSLQQKQKIAFLDVQNALFFTQLEMQQLKYAQQQKDRQLAEAKRTSHFLETALQEEQLQKEAAWRHNKEFFATLQHLKTNLQNKSMQCCTLKKETFLRMHRQEQKIKDLTYSLACKEWLLQESKDLLEYHQNLDKTSTTADKMVQKLQQLIKDKDTALEQAIGEKFSALEDSEQELNQLYLSIKQQDHDLKGLQQVISGNKATIQCLESLLKAKDLELEKLLAANQNLQWLIKNIEAKSQKWQSEQERIIQKLHDRNKEVEILSATLLCNLEPGQRDTLEALHLHLQQKDQIIKEFLRDKNQQVVDPVAELEELLQAWNTREQQSYIYSKKIAQVLIEKNSELQILNQQLISQIPHQKMESSIVQFVQQEGSIDAPKQEDSSMNIPAMLSNRDDSKFRRDKDDLQTTARLERELTKAKEELELLTQKERESTLKLSTLKSVVASQEEELQVQSSDIESLTRSTQIKEELIKDLQMQLIDPEEIPAIERLTQEVLMLQEKVAKLEARGQETIGNKRQQLLVMLEGLVAEKKQLSETLKVEKQLYCDLVKFHAHPDRQEQILQVELEKIQALRGQLEEVLGKSEEYLSRLESLHSIGDLTAFDGTKDTSTEFTDSIEEEVQHGSHLQNVKWDIDDNLMSHSSYPALLTLKSEGNQQVMLQSLKLMVQHVLEQKKKLEEELQDFKEQIEEAGFSSISQLKKALLSLCLENAELKEQIGEAKLSEVWEKEDEKEDLRQGIKKLQERLHTSEIVIGLLKEQLTLKNQGCKGAIIHQRTANTALINKQEQCTFQAVRDHSPLSHCPPSQIMGSPEEIQAEGGRVSSSFGQKSEQSQWRQQCHKIQDTLLVSEATIQAQIAQVKQYKALLSEPIIQQNNKQMQVDIQDLGYETCGRSENEAERDEATSPECRDHGEQLKFWKKSLEAPLNRQMKQETFLGVSQSDDDAILRQHIQVLQMQLQSSHKVIQNLQSCMRSVSTISDYGSVGDQPLKLKQGYTLGNSPSHSMTDEDESWQSDSFGTFCPPSLQPNKDLARLIQRVSLLEAHLNETKLKEFLTEELKCTTSLGKYVSLVQAQARELSHLHQLMREGQRVCHILNKYFKDTIKSFEELLRSTDIDYYLGQSFREQLAEGNQLADQLARKLNEGNDLNMEAKTSHELLMRMNKELQKIQSTKTLQAKLQESSVTPSNSHIVSESPCSHSNISFLSDDPEVCSDVDDFSENNISEGQVYNVLNKGFYDDSLSKPTGLLLASLDSEPSSCMSLGPRSSCSRPLLGCCITPAFSLTEAQQELKMLQKQLGESGPIISSKNSSHACHHVPHLLHVESTADWKIKSKEQLEESYIPPCTHPFRQLQEGLVSASCCPPALPTQKPSGADFLEEHMFEIQTLCQRLEKSIYTNDLLRKQLEIYLTSMAKSNELEHLQKALLELHSKLQDGKVKLEWQQIERQQLQEQIQSKQQDLVLLQKEVMTLQMNNSRLQHRMIMLQQQCEENRVLFQTQQAELCVYEAQHGPLQKAVSGTHKLLLTEDAKNQGIHVIGYLQDYNTLKKQILDAKSWIHQMASLLQSDVKLQDNMIFCQENIKKLLVHTSTVHQILEKSTSLLAMFWRASPPMSLSSAQIREHTKDQTVAEEIQILRAKLAEQENHMQSANHIKGSMENFILTHLTGTYNVLKKARINLEGISQQPKSISSIGH</sequence>
<feature type="coiled-coil region" evidence="7">
    <location>
        <begin position="134"/>
        <end position="210"/>
    </location>
</feature>
<evidence type="ECO:0000313" key="10">
    <source>
        <dbReference type="RefSeq" id="XP_060546182.1"/>
    </source>
</evidence>
<keyword evidence="9" id="KW-1185">Reference proteome</keyword>
<evidence type="ECO:0000256" key="7">
    <source>
        <dbReference type="SAM" id="Coils"/>
    </source>
</evidence>
<keyword evidence="5" id="KW-0333">Golgi apparatus</keyword>
<feature type="domain" description="Olduvai" evidence="8">
    <location>
        <begin position="1372"/>
        <end position="1436"/>
    </location>
</feature>
<feature type="coiled-coil region" evidence="7">
    <location>
        <begin position="632"/>
        <end position="687"/>
    </location>
</feature>
<evidence type="ECO:0000313" key="9">
    <source>
        <dbReference type="Proteomes" id="UP001652622"/>
    </source>
</evidence>